<protein>
    <submittedName>
        <fullName evidence="2">Secondary thiamine-phosphate synthase enzyme YjbQ</fullName>
    </submittedName>
</protein>
<comment type="caution">
    <text evidence="2">The sequence shown here is derived from an EMBL/GenBank/DDBJ whole genome shotgun (WGS) entry which is preliminary data.</text>
</comment>
<dbReference type="EMBL" id="JAMQOQ010000004">
    <property type="protein sequence ID" value="MDS0295612.1"/>
    <property type="molecule type" value="Genomic_DNA"/>
</dbReference>
<reference evidence="2 3" key="1">
    <citation type="submission" date="2022-06" db="EMBL/GenBank/DDBJ databases">
        <title>Halogeometricum sp. a new haloarchaeum isolate from saline soil.</title>
        <authorList>
            <person name="Strakova D."/>
            <person name="Galisteo C."/>
            <person name="Sanchez-Porro C."/>
            <person name="Ventosa A."/>
        </authorList>
    </citation>
    <scope>NUCLEOTIDE SEQUENCE [LARGE SCALE GENOMIC DNA]</scope>
    <source>
        <strain evidence="3">S3BR25-2</strain>
    </source>
</reference>
<dbReference type="NCBIfam" id="TIGR00149">
    <property type="entry name" value="TIGR00149_YjbQ"/>
    <property type="match status" value="1"/>
</dbReference>
<keyword evidence="3" id="KW-1185">Reference proteome</keyword>
<dbReference type="SUPFAM" id="SSF111038">
    <property type="entry name" value="YjbQ-like"/>
    <property type="match status" value="1"/>
</dbReference>
<accession>A0ABU2G491</accession>
<dbReference type="InterPro" id="IPR035917">
    <property type="entry name" value="YjbQ-like_sf"/>
</dbReference>
<dbReference type="Gene3D" id="2.60.120.460">
    <property type="entry name" value="YjbQ-like"/>
    <property type="match status" value="1"/>
</dbReference>
<dbReference type="PANTHER" id="PTHR30615">
    <property type="entry name" value="UNCHARACTERIZED PROTEIN YJBQ-RELATED"/>
    <property type="match status" value="1"/>
</dbReference>
<organism evidence="2 3">
    <name type="scientific">Halogeometricum luteum</name>
    <dbReference type="NCBI Taxonomy" id="2950537"/>
    <lineage>
        <taxon>Archaea</taxon>
        <taxon>Methanobacteriati</taxon>
        <taxon>Methanobacteriota</taxon>
        <taxon>Stenosarchaea group</taxon>
        <taxon>Halobacteria</taxon>
        <taxon>Halobacteriales</taxon>
        <taxon>Haloferacaceae</taxon>
        <taxon>Halogeometricum</taxon>
    </lineage>
</organism>
<dbReference type="Proteomes" id="UP001254813">
    <property type="component" value="Unassembled WGS sequence"/>
</dbReference>
<dbReference type="PANTHER" id="PTHR30615:SF8">
    <property type="entry name" value="UPF0047 PROTEIN C4A8.02C"/>
    <property type="match status" value="1"/>
</dbReference>
<dbReference type="Pfam" id="PF01894">
    <property type="entry name" value="YjbQ"/>
    <property type="match status" value="1"/>
</dbReference>
<proteinExistence type="inferred from homology"/>
<evidence type="ECO:0000313" key="3">
    <source>
        <dbReference type="Proteomes" id="UP001254813"/>
    </source>
</evidence>
<dbReference type="PIRSF" id="PIRSF004681">
    <property type="entry name" value="UCP004681"/>
    <property type="match status" value="1"/>
</dbReference>
<comment type="similarity">
    <text evidence="1">Belongs to the UPF0047 family.</text>
</comment>
<sequence length="128" mass="13934">MTLEIRSEERVEVRDVTDEVAEAVPDGADGVCTVFVRHTTAGVVVNEDEDRLLADVEEALERLVPRDGGYRHDDLDGNADAHLRAMLLGSSVSIPVEDGELALGTWQSVLFVECDGPRTRSVTVTTVE</sequence>
<dbReference type="PROSITE" id="PS01314">
    <property type="entry name" value="UPF0047"/>
    <property type="match status" value="1"/>
</dbReference>
<name>A0ABU2G491_9EURY</name>
<dbReference type="InterPro" id="IPR001602">
    <property type="entry name" value="UPF0047_YjbQ-like"/>
</dbReference>
<evidence type="ECO:0000313" key="2">
    <source>
        <dbReference type="EMBL" id="MDS0295612.1"/>
    </source>
</evidence>
<evidence type="ECO:0000256" key="1">
    <source>
        <dbReference type="ARBA" id="ARBA00005534"/>
    </source>
</evidence>
<dbReference type="RefSeq" id="WP_310929543.1">
    <property type="nucleotide sequence ID" value="NZ_JAMQOQ010000004.1"/>
</dbReference>
<gene>
    <name evidence="2" type="ORF">NDI79_15670</name>
</gene>